<dbReference type="GO" id="GO:0003723">
    <property type="term" value="F:RNA binding"/>
    <property type="evidence" value="ECO:0007669"/>
    <property type="project" value="InterPro"/>
</dbReference>
<dbReference type="SUPFAM" id="SSF52172">
    <property type="entry name" value="CheY-like"/>
    <property type="match status" value="1"/>
</dbReference>
<feature type="domain" description="ANTAR" evidence="1">
    <location>
        <begin position="25"/>
        <end position="86"/>
    </location>
</feature>
<dbReference type="EMBL" id="MVHW01000015">
    <property type="protein sequence ID" value="ORB05178.1"/>
    <property type="molecule type" value="Genomic_DNA"/>
</dbReference>
<dbReference type="InterPro" id="IPR005561">
    <property type="entry name" value="ANTAR"/>
</dbReference>
<reference evidence="2 3" key="1">
    <citation type="submission" date="2017-02" db="EMBL/GenBank/DDBJ databases">
        <title>The new phylogeny of genus Mycobacterium.</title>
        <authorList>
            <person name="Tortoli E."/>
            <person name="Trovato A."/>
            <person name="Cirillo D.M."/>
        </authorList>
    </citation>
    <scope>NUCLEOTIDE SEQUENCE [LARGE SCALE GENOMIC DNA]</scope>
    <source>
        <strain evidence="2 3">DSM 45255</strain>
    </source>
</reference>
<dbReference type="Pfam" id="PF03861">
    <property type="entry name" value="ANTAR"/>
    <property type="match status" value="1"/>
</dbReference>
<organism evidence="2 3">
    <name type="scientific">Mycobacterium mantenii</name>
    <dbReference type="NCBI Taxonomy" id="560555"/>
    <lineage>
        <taxon>Bacteria</taxon>
        <taxon>Bacillati</taxon>
        <taxon>Actinomycetota</taxon>
        <taxon>Actinomycetes</taxon>
        <taxon>Mycobacteriales</taxon>
        <taxon>Mycobacteriaceae</taxon>
        <taxon>Mycobacterium</taxon>
        <taxon>Mycobacterium avium complex (MAC)</taxon>
    </lineage>
</organism>
<evidence type="ECO:0000313" key="2">
    <source>
        <dbReference type="EMBL" id="ORB05178.1"/>
    </source>
</evidence>
<dbReference type="Proteomes" id="UP000192760">
    <property type="component" value="Unassembled WGS sequence"/>
</dbReference>
<comment type="caution">
    <text evidence="2">The sequence shown here is derived from an EMBL/GenBank/DDBJ whole genome shotgun (WGS) entry which is preliminary data.</text>
</comment>
<dbReference type="SMART" id="SM01012">
    <property type="entry name" value="ANTAR"/>
    <property type="match status" value="1"/>
</dbReference>
<dbReference type="Gene3D" id="1.10.10.10">
    <property type="entry name" value="Winged helix-like DNA-binding domain superfamily/Winged helix DNA-binding domain"/>
    <property type="match status" value="1"/>
</dbReference>
<evidence type="ECO:0000259" key="1">
    <source>
        <dbReference type="PROSITE" id="PS50921"/>
    </source>
</evidence>
<dbReference type="STRING" id="560555.BST30_14365"/>
<dbReference type="AlphaFoldDB" id="A0A1X0FUG8"/>
<dbReference type="InterPro" id="IPR011006">
    <property type="entry name" value="CheY-like_superfamily"/>
</dbReference>
<sequence>MDHPRAFSEDSRRIAAIFATLGALAWSNVVRNQQFREALSTRDTIGQAKGILIERYDLDDQTAFNTLIKLSQSMNTPLRDVARRVIEGATRR</sequence>
<evidence type="ECO:0000313" key="3">
    <source>
        <dbReference type="Proteomes" id="UP000192760"/>
    </source>
</evidence>
<dbReference type="InterPro" id="IPR036388">
    <property type="entry name" value="WH-like_DNA-bd_sf"/>
</dbReference>
<proteinExistence type="predicted"/>
<gene>
    <name evidence="2" type="ORF">BST30_14365</name>
</gene>
<name>A0A1X0FUG8_MYCNT</name>
<dbReference type="PROSITE" id="PS50921">
    <property type="entry name" value="ANTAR"/>
    <property type="match status" value="1"/>
</dbReference>
<accession>A0A1X0FUG8</accession>
<protein>
    <recommendedName>
        <fullName evidence="1">ANTAR domain-containing protein</fullName>
    </recommendedName>
</protein>